<dbReference type="Pfam" id="PF05721">
    <property type="entry name" value="PhyH"/>
    <property type="match status" value="1"/>
</dbReference>
<dbReference type="EMBL" id="JABELV010000444">
    <property type="protein sequence ID" value="KAG7527191.1"/>
    <property type="molecule type" value="Genomic_DNA"/>
</dbReference>
<dbReference type="PANTHER" id="PTHR31630">
    <property type="entry name" value="PHYTANOYL-COA DIOXYGENASE-RELATED-RELATED"/>
    <property type="match status" value="1"/>
</dbReference>
<organism evidence="1 2">
    <name type="scientific">Filobasidium floriforme</name>
    <dbReference type="NCBI Taxonomy" id="5210"/>
    <lineage>
        <taxon>Eukaryota</taxon>
        <taxon>Fungi</taxon>
        <taxon>Dikarya</taxon>
        <taxon>Basidiomycota</taxon>
        <taxon>Agaricomycotina</taxon>
        <taxon>Tremellomycetes</taxon>
        <taxon>Filobasidiales</taxon>
        <taxon>Filobasidiaceae</taxon>
        <taxon>Filobasidium</taxon>
    </lineage>
</organism>
<dbReference type="AlphaFoldDB" id="A0A8K0JJ57"/>
<proteinExistence type="predicted"/>
<evidence type="ECO:0000313" key="2">
    <source>
        <dbReference type="Proteomes" id="UP000812966"/>
    </source>
</evidence>
<sequence length="339" mass="37692">MLATQSAPSDPFQPHPIQPAYSSGIIEANAPAPKLNPDSPLVKQLLEDGFVVAKNVVSEEKAQKYVDGAHAWLEGFGMGYKRDEEETWRVGNLPKHGKGGLYSLYSIAHAQFVWDLKTEPAYIKLFEEIWGTDELLVSFDGAYLGVPLPKEEVEDENAPWPHTDQSPKRPEVFCIQSLMNLLPNNEKDGGLWVMKGSSKLFPELIKAFGLEDKCLGRDHFKYTDEHVDWLKAHGATIVHPNLGPGDVVFWDSRTCHWGAAPEQGRPRMAVYTCYKPANGISPSQLALKQEAFKKGYVTSHDPITGIWKDKSDSADNKTFPFGKPVLSERGLKAAGMVPY</sequence>
<evidence type="ECO:0000313" key="1">
    <source>
        <dbReference type="EMBL" id="KAG7527191.1"/>
    </source>
</evidence>
<dbReference type="PANTHER" id="PTHR31630:SF6">
    <property type="entry name" value="PHYTANOYL-COA DIOXYGENASE-RELATED"/>
    <property type="match status" value="1"/>
</dbReference>
<gene>
    <name evidence="1" type="ORF">FFLO_07181</name>
</gene>
<evidence type="ECO:0008006" key="3">
    <source>
        <dbReference type="Google" id="ProtNLM"/>
    </source>
</evidence>
<dbReference type="Gene3D" id="2.60.120.620">
    <property type="entry name" value="q2cbj1_9rhob like domain"/>
    <property type="match status" value="1"/>
</dbReference>
<name>A0A8K0JJ57_9TREE</name>
<accession>A0A8K0JJ57</accession>
<dbReference type="SUPFAM" id="SSF51197">
    <property type="entry name" value="Clavaminate synthase-like"/>
    <property type="match status" value="1"/>
</dbReference>
<protein>
    <recommendedName>
        <fullName evidence="3">Phytanoyl-CoA dioxygenase</fullName>
    </recommendedName>
</protein>
<keyword evidence="2" id="KW-1185">Reference proteome</keyword>
<reference evidence="1" key="1">
    <citation type="submission" date="2020-04" db="EMBL/GenBank/DDBJ databases">
        <title>Analysis of mating type loci in Filobasidium floriforme.</title>
        <authorList>
            <person name="Nowrousian M."/>
        </authorList>
    </citation>
    <scope>NUCLEOTIDE SEQUENCE</scope>
    <source>
        <strain evidence="1">CBS 6242</strain>
    </source>
</reference>
<dbReference type="Proteomes" id="UP000812966">
    <property type="component" value="Unassembled WGS sequence"/>
</dbReference>
<dbReference type="InterPro" id="IPR008775">
    <property type="entry name" value="Phytyl_CoA_dOase-like"/>
</dbReference>
<comment type="caution">
    <text evidence="1">The sequence shown here is derived from an EMBL/GenBank/DDBJ whole genome shotgun (WGS) entry which is preliminary data.</text>
</comment>